<feature type="region of interest" description="Disordered" evidence="10">
    <location>
        <begin position="101"/>
        <end position="137"/>
    </location>
</feature>
<evidence type="ECO:0000256" key="1">
    <source>
        <dbReference type="ARBA" id="ARBA00004123"/>
    </source>
</evidence>
<sequence>MPCVQAQYGPSPPSSSYATQTYPYAGDYSSDIMNPDYTKFGMDLSGTDITAAATTSLPSFSTFVEGYTGTYELKPSCLYQVQSSGQRPLIKVEDARYAHPPIQQSQSEDPMPRTSMYFKPSPPSTPTTPGFPGQHGPSSMWDDSLTPVPQACMAPSHLMESVPLKSTPRFSLFPLKQSPPHTVGSGSHMCYEPGVSLPIGPERTPSSSSVGQQPGLETHLYPPHLGKGTGLHFTPLTMVQSPHILGESTLPSPPSRSSSSGEGTCAVCGDNAACQHYGVRTCEGCKGFFKVSEPSLSSPTELNYLSAVLGCRVGHSKKKK</sequence>
<dbReference type="EMBL" id="JAAWVQ010075024">
    <property type="protein sequence ID" value="MBN3277909.1"/>
    <property type="molecule type" value="Genomic_DNA"/>
</dbReference>
<keyword evidence="8" id="KW-0675">Receptor</keyword>
<dbReference type="Gene3D" id="3.30.50.10">
    <property type="entry name" value="Erythroid Transcription Factor GATA-1, subunit A"/>
    <property type="match status" value="1"/>
</dbReference>
<comment type="caution">
    <text evidence="12">The sequence shown here is derived from an EMBL/GenBank/DDBJ whole genome shotgun (WGS) entry which is preliminary data.</text>
</comment>
<organism evidence="12 13">
    <name type="scientific">Polyodon spathula</name>
    <name type="common">North American paddlefish</name>
    <name type="synonym">Squalus spathula</name>
    <dbReference type="NCBI Taxonomy" id="7913"/>
    <lineage>
        <taxon>Eukaryota</taxon>
        <taxon>Metazoa</taxon>
        <taxon>Chordata</taxon>
        <taxon>Craniata</taxon>
        <taxon>Vertebrata</taxon>
        <taxon>Euteleostomi</taxon>
        <taxon>Actinopterygii</taxon>
        <taxon>Chondrostei</taxon>
        <taxon>Acipenseriformes</taxon>
        <taxon>Polyodontidae</taxon>
        <taxon>Polyodon</taxon>
    </lineage>
</organism>
<dbReference type="PRINTS" id="PR01284">
    <property type="entry name" value="NUCLEARECPTR"/>
</dbReference>
<keyword evidence="4" id="KW-0862">Zinc</keyword>
<evidence type="ECO:0000256" key="8">
    <source>
        <dbReference type="ARBA" id="ARBA00023170"/>
    </source>
</evidence>
<keyword evidence="2" id="KW-0479">Metal-binding</keyword>
<dbReference type="SUPFAM" id="SSF57716">
    <property type="entry name" value="Glucocorticoid receptor-like (DNA-binding domain)"/>
    <property type="match status" value="1"/>
</dbReference>
<keyword evidence="6" id="KW-0238">DNA-binding</keyword>
<keyword evidence="9" id="KW-0539">Nucleus</keyword>
<dbReference type="Proteomes" id="UP001166093">
    <property type="component" value="Unassembled WGS sequence"/>
</dbReference>
<dbReference type="InterPro" id="IPR013088">
    <property type="entry name" value="Znf_NHR/GATA"/>
</dbReference>
<dbReference type="InterPro" id="IPR001628">
    <property type="entry name" value="Znf_hrmn_rcpt"/>
</dbReference>
<dbReference type="InterPro" id="IPR003070">
    <property type="entry name" value="NR4A1-3"/>
</dbReference>
<reference evidence="12" key="1">
    <citation type="journal article" date="2021" name="Cell">
        <title>Tracing the genetic footprints of vertebrate landing in non-teleost ray-finned fishes.</title>
        <authorList>
            <person name="Bi X."/>
            <person name="Wang K."/>
            <person name="Yang L."/>
            <person name="Pan H."/>
            <person name="Jiang H."/>
            <person name="Wei Q."/>
            <person name="Fang M."/>
            <person name="Yu H."/>
            <person name="Zhu C."/>
            <person name="Cai Y."/>
            <person name="He Y."/>
            <person name="Gan X."/>
            <person name="Zeng H."/>
            <person name="Yu D."/>
            <person name="Zhu Y."/>
            <person name="Jiang H."/>
            <person name="Qiu Q."/>
            <person name="Yang H."/>
            <person name="Zhang Y.E."/>
            <person name="Wang W."/>
            <person name="Zhu M."/>
            <person name="He S."/>
            <person name="Zhang G."/>
        </authorList>
    </citation>
    <scope>NUCLEOTIDE SEQUENCE</scope>
    <source>
        <strain evidence="12">Pddl_001</strain>
    </source>
</reference>
<evidence type="ECO:0000256" key="4">
    <source>
        <dbReference type="ARBA" id="ARBA00022833"/>
    </source>
</evidence>
<evidence type="ECO:0000256" key="9">
    <source>
        <dbReference type="ARBA" id="ARBA00023242"/>
    </source>
</evidence>
<gene>
    <name evidence="12" type="primary">Nr4a3_1</name>
    <name evidence="12" type="ORF">GTO93_0010178</name>
</gene>
<feature type="domain" description="Nuclear receptor" evidence="11">
    <location>
        <begin position="262"/>
        <end position="320"/>
    </location>
</feature>
<proteinExistence type="predicted"/>
<accession>A0ABS2XVI0</accession>
<feature type="non-terminal residue" evidence="12">
    <location>
        <position position="1"/>
    </location>
</feature>
<evidence type="ECO:0000256" key="10">
    <source>
        <dbReference type="SAM" id="MobiDB-lite"/>
    </source>
</evidence>
<evidence type="ECO:0000256" key="2">
    <source>
        <dbReference type="ARBA" id="ARBA00022723"/>
    </source>
</evidence>
<dbReference type="PRINTS" id="PR00047">
    <property type="entry name" value="STROIDFINGER"/>
</dbReference>
<keyword evidence="3" id="KW-0863">Zinc-finger</keyword>
<comment type="subcellular location">
    <subcellularLocation>
        <location evidence="1">Nucleus</location>
    </subcellularLocation>
</comment>
<name>A0ABS2XVI0_POLSP</name>
<evidence type="ECO:0000256" key="3">
    <source>
        <dbReference type="ARBA" id="ARBA00022771"/>
    </source>
</evidence>
<evidence type="ECO:0000259" key="11">
    <source>
        <dbReference type="PROSITE" id="PS51030"/>
    </source>
</evidence>
<dbReference type="SMART" id="SM00399">
    <property type="entry name" value="ZnF_C4"/>
    <property type="match status" value="1"/>
</dbReference>
<evidence type="ECO:0000256" key="6">
    <source>
        <dbReference type="ARBA" id="ARBA00023125"/>
    </source>
</evidence>
<keyword evidence="13" id="KW-1185">Reference proteome</keyword>
<keyword evidence="7" id="KW-0804">Transcription</keyword>
<keyword evidence="5" id="KW-0805">Transcription regulation</keyword>
<dbReference type="PROSITE" id="PS51030">
    <property type="entry name" value="NUCLEAR_REC_DBD_2"/>
    <property type="match status" value="1"/>
</dbReference>
<dbReference type="Pfam" id="PF00105">
    <property type="entry name" value="zf-C4"/>
    <property type="match status" value="1"/>
</dbReference>
<dbReference type="PANTHER" id="PTHR24085:SF2">
    <property type="entry name" value="NUCLEAR RECEPTOR SUBFAMILY 4 GROUP A MEMBER 3"/>
    <property type="match status" value="1"/>
</dbReference>
<evidence type="ECO:0000256" key="7">
    <source>
        <dbReference type="ARBA" id="ARBA00023163"/>
    </source>
</evidence>
<evidence type="ECO:0000256" key="5">
    <source>
        <dbReference type="ARBA" id="ARBA00023015"/>
    </source>
</evidence>
<protein>
    <submittedName>
        <fullName evidence="12">NR4A3 protein</fullName>
    </submittedName>
</protein>
<feature type="non-terminal residue" evidence="12">
    <location>
        <position position="320"/>
    </location>
</feature>
<dbReference type="PANTHER" id="PTHR24085">
    <property type="entry name" value="NUCLEAR HORMONE RECEPTOR"/>
    <property type="match status" value="1"/>
</dbReference>
<evidence type="ECO:0000313" key="13">
    <source>
        <dbReference type="Proteomes" id="UP001166093"/>
    </source>
</evidence>
<evidence type="ECO:0000313" key="12">
    <source>
        <dbReference type="EMBL" id="MBN3277909.1"/>
    </source>
</evidence>